<dbReference type="CDD" id="cd09741">
    <property type="entry name" value="Csx1_III-U"/>
    <property type="match status" value="1"/>
</dbReference>
<evidence type="ECO:0000313" key="2">
    <source>
        <dbReference type="EMBL" id="EES51830.1"/>
    </source>
</evidence>
<dbReference type="Proteomes" id="UP000009374">
    <property type="component" value="Unassembled WGS sequence"/>
</dbReference>
<dbReference type="AlphaFoldDB" id="C6HZP2"/>
<proteinExistence type="predicted"/>
<dbReference type="InterPro" id="IPR013413">
    <property type="entry name" value="CRISPR-assoc_prot_NE0113"/>
</dbReference>
<keyword evidence="3" id="KW-1185">Reference proteome</keyword>
<accession>C6HZP2</accession>
<evidence type="ECO:0000259" key="1">
    <source>
        <dbReference type="Pfam" id="PF09623"/>
    </source>
</evidence>
<dbReference type="Pfam" id="PF09623">
    <property type="entry name" value="Cas_NE0113"/>
    <property type="match status" value="1"/>
</dbReference>
<name>C6HZP2_9BACT</name>
<sequence>MSHQPTRILVCMTGTSPQVVTETLYALSLREDPFVPNRLVIMSTADGARHARKTLLDPKSGQIFRLCRDYKIPLSPKDVTLVCLQGRNGGPLPDIRTAEENEDAADGILGTIRDLSRDPDTHLHVSLSGGRKTMGFYAGYALSLFGREQDRVSHVLVAPPFEYLPDFFYPTKKRGQVVITLPNGETVDAADAQVTLAEIPVVRLRQALPPALLSGPGSFTDAVRAAQRAVRPPEMSIDLSALKIRAHGQVFPLPPALLAFLVWLFESTYLHKHSLTCPKERPANRDYAAAYLEIYQRIKGPLGDTERTARRLTKGMDKGFFEETLSKLNRAFRKALGDDIARAYRIEGAGSRGKTYSFPLPERAVHFVARGDFRRQKHSGG</sequence>
<evidence type="ECO:0000313" key="3">
    <source>
        <dbReference type="Proteomes" id="UP000009374"/>
    </source>
</evidence>
<protein>
    <submittedName>
        <fullName evidence="2">CRISPR-associated protein, NE0113 family</fullName>
    </submittedName>
</protein>
<dbReference type="EMBL" id="GG693884">
    <property type="protein sequence ID" value="EES51830.1"/>
    <property type="molecule type" value="Genomic_DNA"/>
</dbReference>
<gene>
    <name evidence="2" type="ORF">UBAL3_95450050</name>
</gene>
<feature type="domain" description="CRISPR system ring nuclease SSO2081-like" evidence="1">
    <location>
        <begin position="16"/>
        <end position="228"/>
    </location>
</feature>
<reference evidence="2 3" key="1">
    <citation type="journal article" date="2009" name="Appl. Environ. Microbiol.">
        <title>Community genomic and proteomic analyses of chemoautotrophic iron-oxidizing "Leptospirillum rubarum" (Group II) and "Leptospirillum ferrodiazotrophum" (Group III) bacteria in acid mine drainage biofilms.</title>
        <authorList>
            <person name="Goltsman D.S."/>
            <person name="Denef V.J."/>
            <person name="Singer S.W."/>
            <person name="VerBerkmoes N.C."/>
            <person name="Lefsrud M."/>
            <person name="Mueller R.S."/>
            <person name="Dick G.J."/>
            <person name="Sun C.L."/>
            <person name="Wheeler K.E."/>
            <person name="Zemla A."/>
            <person name="Baker B.J."/>
            <person name="Hauser L."/>
            <person name="Land M."/>
            <person name="Shah M.B."/>
            <person name="Thelen M.P."/>
            <person name="Hettich R.L."/>
            <person name="Banfield J.F."/>
        </authorList>
    </citation>
    <scope>NUCLEOTIDE SEQUENCE [LARGE SCALE GENOMIC DNA]</scope>
</reference>
<organism evidence="2 3">
    <name type="scientific">Leptospirillum ferrodiazotrophum</name>
    <dbReference type="NCBI Taxonomy" id="412449"/>
    <lineage>
        <taxon>Bacteria</taxon>
        <taxon>Pseudomonadati</taxon>
        <taxon>Nitrospirota</taxon>
        <taxon>Nitrospiria</taxon>
        <taxon>Nitrospirales</taxon>
        <taxon>Nitrospiraceae</taxon>
        <taxon>Leptospirillum</taxon>
    </lineage>
</organism>
<dbReference type="NCBIfam" id="TIGR02584">
    <property type="entry name" value="cas_NE0113"/>
    <property type="match status" value="1"/>
</dbReference>
<dbReference type="InterPro" id="IPR019092">
    <property type="entry name" value="SSO2081-like_dom"/>
</dbReference>